<dbReference type="AlphaFoldDB" id="A0A2I0WUS1"/>
<dbReference type="EMBL" id="KZ502442">
    <property type="protein sequence ID" value="PKU79410.1"/>
    <property type="molecule type" value="Genomic_DNA"/>
</dbReference>
<sequence length="211" mass="23689">MDKQNTFSLVKLSLFEREKLKREAVRRLGFSFQISILPWFGGNSAMPEVAMVTTDGHRSLIVNISPDISGILKLGKFRPLKIGEPFSVPVKKSPVVSGKGKQIIEDDLLLSTPKKKFDKDVSSISGDIAGVIRDYRGRFLCAYGSSCLHWDVTKLELSYILSFKNFLQGWMFEAKGLIIEGDNYNVIKFIQNLVNKGEFIVDLGKGIDFSF</sequence>
<proteinExistence type="predicted"/>
<dbReference type="Proteomes" id="UP000233837">
    <property type="component" value="Unassembled WGS sequence"/>
</dbReference>
<evidence type="ECO:0000313" key="1">
    <source>
        <dbReference type="EMBL" id="PKU79410.1"/>
    </source>
</evidence>
<reference evidence="1 2" key="1">
    <citation type="journal article" date="2016" name="Sci. Rep.">
        <title>The Dendrobium catenatum Lindl. genome sequence provides insights into polysaccharide synthase, floral development and adaptive evolution.</title>
        <authorList>
            <person name="Zhang G.Q."/>
            <person name="Xu Q."/>
            <person name="Bian C."/>
            <person name="Tsai W.C."/>
            <person name="Yeh C.M."/>
            <person name="Liu K.W."/>
            <person name="Yoshida K."/>
            <person name="Zhang L.S."/>
            <person name="Chang S.B."/>
            <person name="Chen F."/>
            <person name="Shi Y."/>
            <person name="Su Y.Y."/>
            <person name="Zhang Y.Q."/>
            <person name="Chen L.J."/>
            <person name="Yin Y."/>
            <person name="Lin M."/>
            <person name="Huang H."/>
            <person name="Deng H."/>
            <person name="Wang Z.W."/>
            <person name="Zhu S.L."/>
            <person name="Zhao X."/>
            <person name="Deng C."/>
            <person name="Niu S.C."/>
            <person name="Huang J."/>
            <person name="Wang M."/>
            <person name="Liu G.H."/>
            <person name="Yang H.J."/>
            <person name="Xiao X.J."/>
            <person name="Hsiao Y.Y."/>
            <person name="Wu W.L."/>
            <person name="Chen Y.Y."/>
            <person name="Mitsuda N."/>
            <person name="Ohme-Takagi M."/>
            <person name="Luo Y.B."/>
            <person name="Van de Peer Y."/>
            <person name="Liu Z.J."/>
        </authorList>
    </citation>
    <scope>NUCLEOTIDE SEQUENCE [LARGE SCALE GENOMIC DNA]</scope>
    <source>
        <tissue evidence="1">The whole plant</tissue>
    </source>
</reference>
<reference evidence="1 2" key="2">
    <citation type="journal article" date="2017" name="Nature">
        <title>The Apostasia genome and the evolution of orchids.</title>
        <authorList>
            <person name="Zhang G.Q."/>
            <person name="Liu K.W."/>
            <person name="Li Z."/>
            <person name="Lohaus R."/>
            <person name="Hsiao Y.Y."/>
            <person name="Niu S.C."/>
            <person name="Wang J.Y."/>
            <person name="Lin Y.C."/>
            <person name="Xu Q."/>
            <person name="Chen L.J."/>
            <person name="Yoshida K."/>
            <person name="Fujiwara S."/>
            <person name="Wang Z.W."/>
            <person name="Zhang Y.Q."/>
            <person name="Mitsuda N."/>
            <person name="Wang M."/>
            <person name="Liu G.H."/>
            <person name="Pecoraro L."/>
            <person name="Huang H.X."/>
            <person name="Xiao X.J."/>
            <person name="Lin M."/>
            <person name="Wu X.Y."/>
            <person name="Wu W.L."/>
            <person name="Chen Y.Y."/>
            <person name="Chang S.B."/>
            <person name="Sakamoto S."/>
            <person name="Ohme-Takagi M."/>
            <person name="Yagi M."/>
            <person name="Zeng S.J."/>
            <person name="Shen C.Y."/>
            <person name="Yeh C.M."/>
            <person name="Luo Y.B."/>
            <person name="Tsai W.C."/>
            <person name="Van de Peer Y."/>
            <person name="Liu Z.J."/>
        </authorList>
    </citation>
    <scope>NUCLEOTIDE SEQUENCE [LARGE SCALE GENOMIC DNA]</scope>
    <source>
        <tissue evidence="1">The whole plant</tissue>
    </source>
</reference>
<organism evidence="1 2">
    <name type="scientific">Dendrobium catenatum</name>
    <dbReference type="NCBI Taxonomy" id="906689"/>
    <lineage>
        <taxon>Eukaryota</taxon>
        <taxon>Viridiplantae</taxon>
        <taxon>Streptophyta</taxon>
        <taxon>Embryophyta</taxon>
        <taxon>Tracheophyta</taxon>
        <taxon>Spermatophyta</taxon>
        <taxon>Magnoliopsida</taxon>
        <taxon>Liliopsida</taxon>
        <taxon>Asparagales</taxon>
        <taxon>Orchidaceae</taxon>
        <taxon>Epidendroideae</taxon>
        <taxon>Malaxideae</taxon>
        <taxon>Dendrobiinae</taxon>
        <taxon>Dendrobium</taxon>
    </lineage>
</organism>
<name>A0A2I0WUS1_9ASPA</name>
<evidence type="ECO:0008006" key="3">
    <source>
        <dbReference type="Google" id="ProtNLM"/>
    </source>
</evidence>
<evidence type="ECO:0000313" key="2">
    <source>
        <dbReference type="Proteomes" id="UP000233837"/>
    </source>
</evidence>
<accession>A0A2I0WUS1</accession>
<keyword evidence="2" id="KW-1185">Reference proteome</keyword>
<protein>
    <recommendedName>
        <fullName evidence="3">RNase H type-1 domain-containing protein</fullName>
    </recommendedName>
</protein>
<gene>
    <name evidence="1" type="ORF">MA16_Dca000755</name>
</gene>